<feature type="compositionally biased region" description="Polar residues" evidence="1">
    <location>
        <begin position="94"/>
        <end position="105"/>
    </location>
</feature>
<keyword evidence="2" id="KW-0614">Plasmid</keyword>
<keyword evidence="3" id="KW-1185">Reference proteome</keyword>
<feature type="compositionally biased region" description="Basic and acidic residues" evidence="1">
    <location>
        <begin position="11"/>
        <end position="25"/>
    </location>
</feature>
<organism evidence="2 3">
    <name type="scientific">Ralstonia insidiosa</name>
    <dbReference type="NCBI Taxonomy" id="190721"/>
    <lineage>
        <taxon>Bacteria</taxon>
        <taxon>Pseudomonadati</taxon>
        <taxon>Pseudomonadota</taxon>
        <taxon>Betaproteobacteria</taxon>
        <taxon>Burkholderiales</taxon>
        <taxon>Burkholderiaceae</taxon>
        <taxon>Ralstonia</taxon>
    </lineage>
</organism>
<dbReference type="GeneID" id="61529850"/>
<dbReference type="RefSeq" id="WP_024979343.1">
    <property type="nucleotide sequence ID" value="NZ_CP016024.1"/>
</dbReference>
<accession>A0A192A7Q6</accession>
<evidence type="ECO:0000313" key="3">
    <source>
        <dbReference type="Proteomes" id="UP000078572"/>
    </source>
</evidence>
<evidence type="ECO:0000256" key="1">
    <source>
        <dbReference type="SAM" id="MobiDB-lite"/>
    </source>
</evidence>
<dbReference type="EMBL" id="CP016024">
    <property type="protein sequence ID" value="ANJ76414.1"/>
    <property type="molecule type" value="Genomic_DNA"/>
</dbReference>
<proteinExistence type="predicted"/>
<dbReference type="AlphaFoldDB" id="A0A192A7Q6"/>
<feature type="region of interest" description="Disordered" evidence="1">
    <location>
        <begin position="1"/>
        <end position="25"/>
    </location>
</feature>
<name>A0A192A7Q6_9RALS</name>
<geneLocation type="plasmid" evidence="3">
    <name>pri-1</name>
</geneLocation>
<dbReference type="Proteomes" id="UP000078572">
    <property type="component" value="Plasmid pRI-1"/>
</dbReference>
<reference evidence="3" key="1">
    <citation type="submission" date="2016-06" db="EMBL/GenBank/DDBJ databases">
        <authorList>
            <person name="Xu Y."/>
            <person name="Nagy A."/>
            <person name="Yan X."/>
            <person name="Kim S.W."/>
            <person name="Haley B."/>
            <person name="Liu N.T."/>
            <person name="Nou X."/>
        </authorList>
    </citation>
    <scope>NUCLEOTIDE SEQUENCE [LARGE SCALE GENOMIC DNA]</scope>
    <source>
        <strain evidence="3">ATCC 49129</strain>
        <plasmid evidence="3">pri-1</plasmid>
    </source>
</reference>
<gene>
    <name evidence="2" type="ORF">A9Y76_27855</name>
</gene>
<feature type="region of interest" description="Disordered" evidence="1">
    <location>
        <begin position="77"/>
        <end position="105"/>
    </location>
</feature>
<dbReference type="OrthoDB" id="9879951at2"/>
<protein>
    <submittedName>
        <fullName evidence="2">Uncharacterized protein</fullName>
    </submittedName>
</protein>
<sequence length="138" mass="15670">MPVTQTPPRGKVKESAFEAEMARRNPSNRRDFFTVSTVAMDVPNYDPAPFYATVCKSFEKQYVKEQRRIERAQRAELRAQKGVAKSRRPGKFSEPTTVMSMESMPEQTTAEIHAFIPIEAYDDVPLLSDEEILGLAAR</sequence>
<evidence type="ECO:0000313" key="2">
    <source>
        <dbReference type="EMBL" id="ANJ76414.1"/>
    </source>
</evidence>